<dbReference type="Proteomes" id="UP001558652">
    <property type="component" value="Unassembled WGS sequence"/>
</dbReference>
<proteinExistence type="predicted"/>
<reference evidence="3 4" key="1">
    <citation type="submission" date="2024-07" db="EMBL/GenBank/DDBJ databases">
        <title>Chromosome-level genome assembly of the water stick insect Ranatra chinensis (Heteroptera: Nepidae).</title>
        <authorList>
            <person name="Liu X."/>
        </authorList>
    </citation>
    <scope>NUCLEOTIDE SEQUENCE [LARGE SCALE GENOMIC DNA]</scope>
    <source>
        <strain evidence="3">Cailab_2021Rc</strain>
        <tissue evidence="3">Muscle</tissue>
    </source>
</reference>
<protein>
    <recommendedName>
        <fullName evidence="2">Kazal-like domain-containing protein</fullName>
    </recommendedName>
</protein>
<dbReference type="Pfam" id="PF00050">
    <property type="entry name" value="Kazal_1"/>
    <property type="match status" value="1"/>
</dbReference>
<evidence type="ECO:0000256" key="1">
    <source>
        <dbReference type="SAM" id="MobiDB-lite"/>
    </source>
</evidence>
<sequence length="116" mass="12923">MASKPRNMFYENKKQKTTEIVVLVCFAHGQQWNFPGETNQRPSRPTRPGFTRPTTTVPPQPTTGASRLAISSLGIVFKVKDCDCPFTPEYNPVCGNDGRTYQNQRLLNCAQQCGVG</sequence>
<dbReference type="InterPro" id="IPR002350">
    <property type="entry name" value="Kazal_dom"/>
</dbReference>
<dbReference type="CDD" id="cd00104">
    <property type="entry name" value="KAZAL_FS"/>
    <property type="match status" value="1"/>
</dbReference>
<feature type="compositionally biased region" description="Low complexity" evidence="1">
    <location>
        <begin position="41"/>
        <end position="55"/>
    </location>
</feature>
<comment type="caution">
    <text evidence="3">The sequence shown here is derived from an EMBL/GenBank/DDBJ whole genome shotgun (WGS) entry which is preliminary data.</text>
</comment>
<evidence type="ECO:0000313" key="4">
    <source>
        <dbReference type="Proteomes" id="UP001558652"/>
    </source>
</evidence>
<evidence type="ECO:0000259" key="2">
    <source>
        <dbReference type="PROSITE" id="PS51465"/>
    </source>
</evidence>
<dbReference type="PROSITE" id="PS51465">
    <property type="entry name" value="KAZAL_2"/>
    <property type="match status" value="1"/>
</dbReference>
<gene>
    <name evidence="3" type="ORF">AAG570_013040</name>
</gene>
<feature type="domain" description="Kazal-like" evidence="2">
    <location>
        <begin position="76"/>
        <end position="116"/>
    </location>
</feature>
<dbReference type="InterPro" id="IPR036058">
    <property type="entry name" value="Kazal_dom_sf"/>
</dbReference>
<dbReference type="EMBL" id="JBFDAA010000008">
    <property type="protein sequence ID" value="KAL1130101.1"/>
    <property type="molecule type" value="Genomic_DNA"/>
</dbReference>
<dbReference type="Gene3D" id="3.30.60.30">
    <property type="match status" value="1"/>
</dbReference>
<name>A0ABD0YFX6_9HEMI</name>
<accession>A0ABD0YFX6</accession>
<evidence type="ECO:0000313" key="3">
    <source>
        <dbReference type="EMBL" id="KAL1130101.1"/>
    </source>
</evidence>
<keyword evidence="4" id="KW-1185">Reference proteome</keyword>
<dbReference type="SUPFAM" id="SSF100895">
    <property type="entry name" value="Kazal-type serine protease inhibitors"/>
    <property type="match status" value="1"/>
</dbReference>
<dbReference type="AlphaFoldDB" id="A0ABD0YFX6"/>
<organism evidence="3 4">
    <name type="scientific">Ranatra chinensis</name>
    <dbReference type="NCBI Taxonomy" id="642074"/>
    <lineage>
        <taxon>Eukaryota</taxon>
        <taxon>Metazoa</taxon>
        <taxon>Ecdysozoa</taxon>
        <taxon>Arthropoda</taxon>
        <taxon>Hexapoda</taxon>
        <taxon>Insecta</taxon>
        <taxon>Pterygota</taxon>
        <taxon>Neoptera</taxon>
        <taxon>Paraneoptera</taxon>
        <taxon>Hemiptera</taxon>
        <taxon>Heteroptera</taxon>
        <taxon>Panheteroptera</taxon>
        <taxon>Nepomorpha</taxon>
        <taxon>Nepidae</taxon>
        <taxon>Ranatrinae</taxon>
        <taxon>Ranatra</taxon>
    </lineage>
</organism>
<feature type="region of interest" description="Disordered" evidence="1">
    <location>
        <begin position="34"/>
        <end position="65"/>
    </location>
</feature>